<dbReference type="SUPFAM" id="SSF48179">
    <property type="entry name" value="6-phosphogluconate dehydrogenase C-terminal domain-like"/>
    <property type="match status" value="1"/>
</dbReference>
<evidence type="ECO:0000259" key="5">
    <source>
        <dbReference type="Pfam" id="PF14833"/>
    </source>
</evidence>
<feature type="active site" evidence="3">
    <location>
        <position position="177"/>
    </location>
</feature>
<dbReference type="Proteomes" id="UP000009881">
    <property type="component" value="Unassembled WGS sequence"/>
</dbReference>
<dbReference type="SUPFAM" id="SSF51735">
    <property type="entry name" value="NAD(P)-binding Rossmann-fold domains"/>
    <property type="match status" value="1"/>
</dbReference>
<name>K9H353_9PROT</name>
<dbReference type="InterPro" id="IPR015815">
    <property type="entry name" value="HIBADH-related"/>
</dbReference>
<feature type="domain" description="6-phosphogluconate dehydrogenase NADP-binding" evidence="4">
    <location>
        <begin position="9"/>
        <end position="168"/>
    </location>
</feature>
<organism evidence="6 7">
    <name type="scientific">Caenispirillum salinarum AK4</name>
    <dbReference type="NCBI Taxonomy" id="1238182"/>
    <lineage>
        <taxon>Bacteria</taxon>
        <taxon>Pseudomonadati</taxon>
        <taxon>Pseudomonadota</taxon>
        <taxon>Alphaproteobacteria</taxon>
        <taxon>Rhodospirillales</taxon>
        <taxon>Novispirillaceae</taxon>
        <taxon>Caenispirillum</taxon>
    </lineage>
</organism>
<dbReference type="Gene3D" id="1.10.1040.10">
    <property type="entry name" value="N-(1-d-carboxylethyl)-l-norvaline Dehydrogenase, domain 2"/>
    <property type="match status" value="1"/>
</dbReference>
<protein>
    <submittedName>
        <fullName evidence="6">2-hydroxy-3-oxopropionate reductase</fullName>
    </submittedName>
</protein>
<dbReference type="InterPro" id="IPR006115">
    <property type="entry name" value="6PGDH_NADP-bd"/>
</dbReference>
<dbReference type="AlphaFoldDB" id="K9H353"/>
<dbReference type="GO" id="GO:0050661">
    <property type="term" value="F:NADP binding"/>
    <property type="evidence" value="ECO:0007669"/>
    <property type="project" value="InterPro"/>
</dbReference>
<keyword evidence="1" id="KW-0560">Oxidoreductase</keyword>
<evidence type="ECO:0000259" key="4">
    <source>
        <dbReference type="Pfam" id="PF03446"/>
    </source>
</evidence>
<dbReference type="OrthoDB" id="9812907at2"/>
<dbReference type="Pfam" id="PF14833">
    <property type="entry name" value="NAD_binding_11"/>
    <property type="match status" value="1"/>
</dbReference>
<dbReference type="PANTHER" id="PTHR43060">
    <property type="entry name" value="3-HYDROXYISOBUTYRATE DEHYDROGENASE-LIKE 1, MITOCHONDRIAL-RELATED"/>
    <property type="match status" value="1"/>
</dbReference>
<evidence type="ECO:0000313" key="7">
    <source>
        <dbReference type="Proteomes" id="UP000009881"/>
    </source>
</evidence>
<dbReference type="Gene3D" id="3.40.50.720">
    <property type="entry name" value="NAD(P)-binding Rossmann-like Domain"/>
    <property type="match status" value="1"/>
</dbReference>
<evidence type="ECO:0000256" key="3">
    <source>
        <dbReference type="PIRSR" id="PIRSR000103-1"/>
    </source>
</evidence>
<dbReference type="GO" id="GO:0051287">
    <property type="term" value="F:NAD binding"/>
    <property type="evidence" value="ECO:0007669"/>
    <property type="project" value="InterPro"/>
</dbReference>
<dbReference type="PIRSF" id="PIRSF000103">
    <property type="entry name" value="HIBADH"/>
    <property type="match status" value="1"/>
</dbReference>
<dbReference type="InterPro" id="IPR029154">
    <property type="entry name" value="HIBADH-like_NADP-bd"/>
</dbReference>
<gene>
    <name evidence="6" type="ORF">C882_3862</name>
</gene>
<keyword evidence="2" id="KW-0520">NAD</keyword>
<evidence type="ECO:0000256" key="1">
    <source>
        <dbReference type="ARBA" id="ARBA00023002"/>
    </source>
</evidence>
<dbReference type="Pfam" id="PF03446">
    <property type="entry name" value="NAD_binding_2"/>
    <property type="match status" value="1"/>
</dbReference>
<dbReference type="InterPro" id="IPR036291">
    <property type="entry name" value="NAD(P)-bd_dom_sf"/>
</dbReference>
<dbReference type="GO" id="GO:0016491">
    <property type="term" value="F:oxidoreductase activity"/>
    <property type="evidence" value="ECO:0007669"/>
    <property type="project" value="UniProtKB-KW"/>
</dbReference>
<dbReference type="EMBL" id="ANHY01000006">
    <property type="protein sequence ID" value="EKV31489.1"/>
    <property type="molecule type" value="Genomic_DNA"/>
</dbReference>
<dbReference type="eggNOG" id="COG2084">
    <property type="taxonomic scope" value="Bacteria"/>
</dbReference>
<evidence type="ECO:0000313" key="6">
    <source>
        <dbReference type="EMBL" id="EKV31489.1"/>
    </source>
</evidence>
<evidence type="ECO:0000256" key="2">
    <source>
        <dbReference type="ARBA" id="ARBA00023027"/>
    </source>
</evidence>
<sequence>MTVGIDTHKVGFVGLGIMAKGMARNVMKAGYEVHGYTRTKSKAQDLLDEGVIWHDTVADLAETCGVVITMVGYPQDVEQVYYGEGGILAHAKPGSYLVDMTTSSPSIAQRIANDADQRGLHALDAPVSGGDVGAREGKLAIMCGGNQDDFDAVKPLFETMGKSIALLGPAGAGQHTKMVNQIVISGTILGVAEAIAYAKKAGLDTDAVLDVIGNGAAGGFQLNVLGRRIAHGDYAPGFYVHHFQKDMNIAAAEAEDFKLDLRALKLAIEQYERYVEQGGRESGTQGIYELYED</sequence>
<comment type="caution">
    <text evidence="6">The sequence shown here is derived from an EMBL/GenBank/DDBJ whole genome shotgun (WGS) entry which is preliminary data.</text>
</comment>
<dbReference type="PANTHER" id="PTHR43060:SF15">
    <property type="entry name" value="3-HYDROXYISOBUTYRATE DEHYDROGENASE-LIKE 1, MITOCHONDRIAL-RELATED"/>
    <property type="match status" value="1"/>
</dbReference>
<dbReference type="RefSeq" id="WP_009539970.1">
    <property type="nucleotide sequence ID" value="NZ_ANHY01000006.1"/>
</dbReference>
<keyword evidence="7" id="KW-1185">Reference proteome</keyword>
<accession>K9H353</accession>
<dbReference type="STRING" id="1238182.C882_3862"/>
<dbReference type="InterPro" id="IPR008927">
    <property type="entry name" value="6-PGluconate_DH-like_C_sf"/>
</dbReference>
<dbReference type="PATRIC" id="fig|1238182.3.peg.1525"/>
<feature type="domain" description="3-hydroxyisobutyrate dehydrogenase-like NAD-binding" evidence="5">
    <location>
        <begin position="171"/>
        <end position="291"/>
    </location>
</feature>
<proteinExistence type="predicted"/>
<reference evidence="6 7" key="1">
    <citation type="journal article" date="2013" name="Genome Announc.">
        <title>Draft Genome Sequence of an Alphaproteobacterium, Caenispirillum salinarum AK4(T), Isolated from a Solar Saltern.</title>
        <authorList>
            <person name="Khatri I."/>
            <person name="Singh A."/>
            <person name="Korpole S."/>
            <person name="Pinnaka A.K."/>
            <person name="Subramanian S."/>
        </authorList>
    </citation>
    <scope>NUCLEOTIDE SEQUENCE [LARGE SCALE GENOMIC DNA]</scope>
    <source>
        <strain evidence="6 7">AK4</strain>
    </source>
</reference>
<dbReference type="InterPro" id="IPR013328">
    <property type="entry name" value="6PGD_dom2"/>
</dbReference>